<dbReference type="SUPFAM" id="SSF48452">
    <property type="entry name" value="TPR-like"/>
    <property type="match status" value="1"/>
</dbReference>
<dbReference type="OrthoDB" id="9777400at2"/>
<accession>A0A0S4L9A6</accession>
<dbReference type="STRING" id="1742972.COMA1_11676"/>
<reference evidence="1 2" key="1">
    <citation type="submission" date="2015-10" db="EMBL/GenBank/DDBJ databases">
        <authorList>
            <person name="Gilbert D.G."/>
        </authorList>
    </citation>
    <scope>NUCLEOTIDE SEQUENCE [LARGE SCALE GENOMIC DNA]</scope>
    <source>
        <strain evidence="1">COMA1</strain>
    </source>
</reference>
<dbReference type="AlphaFoldDB" id="A0A0S4L9A6"/>
<dbReference type="SMART" id="SM00028">
    <property type="entry name" value="TPR"/>
    <property type="match status" value="2"/>
</dbReference>
<gene>
    <name evidence="1" type="ORF">COMA1_11676</name>
</gene>
<keyword evidence="2" id="KW-1185">Reference proteome</keyword>
<dbReference type="InterPro" id="IPR019734">
    <property type="entry name" value="TPR_rpt"/>
</dbReference>
<proteinExistence type="predicted"/>
<name>A0A0S4L9A6_9BACT</name>
<protein>
    <submittedName>
        <fullName evidence="1">Uncharacterized protein</fullName>
    </submittedName>
</protein>
<organism evidence="1 2">
    <name type="scientific">Candidatus Nitrospira nitrosa</name>
    <dbReference type="NCBI Taxonomy" id="1742972"/>
    <lineage>
        <taxon>Bacteria</taxon>
        <taxon>Pseudomonadati</taxon>
        <taxon>Nitrospirota</taxon>
        <taxon>Nitrospiria</taxon>
        <taxon>Nitrospirales</taxon>
        <taxon>Nitrospiraceae</taxon>
        <taxon>Nitrospira</taxon>
    </lineage>
</organism>
<evidence type="ECO:0000313" key="2">
    <source>
        <dbReference type="Proteomes" id="UP000199032"/>
    </source>
</evidence>
<sequence>MVRLPLFLMLILFGWVTMIRIHPAYPEPYLPMDDAQVLERLSFKGSDPVSRELATLRTKVRQNPRNFESAAKLAARYIEQARSEGDPRFIGQAQAVLSPWWNEATPPPEILLLRATIRQNAHEFDQALADLDQVLAVEPTNAQAWLTKAAILQVQAHYDDAHRACQRLARLAAAHVLLGCLSDIAAVTGHSMKARELLQPMLADKKLIGRERIWITTILAETSARIGAIRAAEQYFAEAFKSGIKDQYLLGAYADFLLDQGRHQDVVSLLRSETRADGLLLRLTLAEQTLDISSSKSHVSELAARFAASRERGTSVHVREEARFTLALLKDAKKALPLAQANWNVQREPADARILLECALADRRRSAAQPIIDWLKTNHVEDFRLQQLAKQIQEVPL</sequence>
<evidence type="ECO:0000313" key="1">
    <source>
        <dbReference type="EMBL" id="CUS34396.1"/>
    </source>
</evidence>
<dbReference type="Proteomes" id="UP000199032">
    <property type="component" value="Unassembled WGS sequence"/>
</dbReference>
<dbReference type="InterPro" id="IPR011990">
    <property type="entry name" value="TPR-like_helical_dom_sf"/>
</dbReference>
<dbReference type="EMBL" id="CZQA01000001">
    <property type="protein sequence ID" value="CUS34396.1"/>
    <property type="molecule type" value="Genomic_DNA"/>
</dbReference>
<dbReference type="RefSeq" id="WP_090746307.1">
    <property type="nucleotide sequence ID" value="NZ_CZQA01000001.1"/>
</dbReference>
<dbReference type="Gene3D" id="1.25.40.10">
    <property type="entry name" value="Tetratricopeptide repeat domain"/>
    <property type="match status" value="1"/>
</dbReference>